<accession>A0ABM8NDN4</accession>
<proteinExistence type="predicted"/>
<dbReference type="Proteomes" id="UP000656319">
    <property type="component" value="Unassembled WGS sequence"/>
</dbReference>
<evidence type="ECO:0000313" key="2">
    <source>
        <dbReference type="Proteomes" id="UP000656319"/>
    </source>
</evidence>
<keyword evidence="2" id="KW-1185">Reference proteome</keyword>
<name>A0ABM8NDN4_9BURK</name>
<reference evidence="1 2" key="1">
    <citation type="submission" date="2020-10" db="EMBL/GenBank/DDBJ databases">
        <authorList>
            <person name="Peeters C."/>
        </authorList>
    </citation>
    <scope>NUCLEOTIDE SEQUENCE [LARGE SCALE GENOMIC DNA]</scope>
    <source>
        <strain evidence="1 2">LMG 27952</strain>
    </source>
</reference>
<dbReference type="EMBL" id="CAJHCQ010000002">
    <property type="protein sequence ID" value="CAD6518549.1"/>
    <property type="molecule type" value="Genomic_DNA"/>
</dbReference>
<protein>
    <submittedName>
        <fullName evidence="1">Uncharacterized protein</fullName>
    </submittedName>
</protein>
<sequence length="64" mass="6851">MECERSLVPGFDGGGAQPECLAIEHLVIRAVFGALVATPARQHVEQHARFPRNGKGNVLEAADL</sequence>
<comment type="caution">
    <text evidence="1">The sequence shown here is derived from an EMBL/GenBank/DDBJ whole genome shotgun (WGS) entry which is preliminary data.</text>
</comment>
<evidence type="ECO:0000313" key="1">
    <source>
        <dbReference type="EMBL" id="CAD6518549.1"/>
    </source>
</evidence>
<gene>
    <name evidence="1" type="ORF">LMG27952_01024</name>
</gene>
<organism evidence="1 2">
    <name type="scientific">Paraburkholderia hiiakae</name>
    <dbReference type="NCBI Taxonomy" id="1081782"/>
    <lineage>
        <taxon>Bacteria</taxon>
        <taxon>Pseudomonadati</taxon>
        <taxon>Pseudomonadota</taxon>
        <taxon>Betaproteobacteria</taxon>
        <taxon>Burkholderiales</taxon>
        <taxon>Burkholderiaceae</taxon>
        <taxon>Paraburkholderia</taxon>
    </lineage>
</organism>